<dbReference type="OrthoDB" id="10265679at2759"/>
<dbReference type="GO" id="GO:0035869">
    <property type="term" value="C:ciliary transition zone"/>
    <property type="evidence" value="ECO:0007669"/>
    <property type="project" value="TreeGrafter"/>
</dbReference>
<dbReference type="Pfam" id="PF05804">
    <property type="entry name" value="KAP"/>
    <property type="match status" value="1"/>
</dbReference>
<dbReference type="Gene3D" id="1.25.10.10">
    <property type="entry name" value="Leucine-rich Repeat Variant"/>
    <property type="match status" value="1"/>
</dbReference>
<dbReference type="GO" id="GO:0019894">
    <property type="term" value="F:kinesin binding"/>
    <property type="evidence" value="ECO:0007669"/>
    <property type="project" value="InterPro"/>
</dbReference>
<dbReference type="GO" id="GO:0016939">
    <property type="term" value="C:kinesin II complex"/>
    <property type="evidence" value="ECO:0007669"/>
    <property type="project" value="TreeGrafter"/>
</dbReference>
<accession>A0A1D1V2Y6</accession>
<reference evidence="1 2" key="1">
    <citation type="journal article" date="2016" name="Nat. Commun.">
        <title>Extremotolerant tardigrade genome and improved radiotolerance of human cultured cells by tardigrade-unique protein.</title>
        <authorList>
            <person name="Hashimoto T."/>
            <person name="Horikawa D.D."/>
            <person name="Saito Y."/>
            <person name="Kuwahara H."/>
            <person name="Kozuka-Hata H."/>
            <person name="Shin-I T."/>
            <person name="Minakuchi Y."/>
            <person name="Ohishi K."/>
            <person name="Motoyama A."/>
            <person name="Aizu T."/>
            <person name="Enomoto A."/>
            <person name="Kondo K."/>
            <person name="Tanaka S."/>
            <person name="Hara Y."/>
            <person name="Koshikawa S."/>
            <person name="Sagara H."/>
            <person name="Miura T."/>
            <person name="Yokobori S."/>
            <person name="Miyagawa K."/>
            <person name="Suzuki Y."/>
            <person name="Kubo T."/>
            <person name="Oyama M."/>
            <person name="Kohara Y."/>
            <person name="Fujiyama A."/>
            <person name="Arakawa K."/>
            <person name="Katayama T."/>
            <person name="Toyoda A."/>
            <person name="Kunieda T."/>
        </authorList>
    </citation>
    <scope>NUCLEOTIDE SEQUENCE [LARGE SCALE GENOMIC DNA]</scope>
    <source>
        <strain evidence="1 2">YOKOZUNA-1</strain>
    </source>
</reference>
<proteinExistence type="predicted"/>
<dbReference type="GO" id="GO:0044782">
    <property type="term" value="P:cilium organization"/>
    <property type="evidence" value="ECO:0007669"/>
    <property type="project" value="TreeGrafter"/>
</dbReference>
<dbReference type="InterPro" id="IPR016024">
    <property type="entry name" value="ARM-type_fold"/>
</dbReference>
<dbReference type="AlphaFoldDB" id="A0A1D1V2Y6"/>
<dbReference type="GO" id="GO:0005930">
    <property type="term" value="C:axoneme"/>
    <property type="evidence" value="ECO:0007669"/>
    <property type="project" value="TreeGrafter"/>
</dbReference>
<dbReference type="InterPro" id="IPR011989">
    <property type="entry name" value="ARM-like"/>
</dbReference>
<evidence type="ECO:0000313" key="2">
    <source>
        <dbReference type="Proteomes" id="UP000186922"/>
    </source>
</evidence>
<organism evidence="1 2">
    <name type="scientific">Ramazzottius varieornatus</name>
    <name type="common">Water bear</name>
    <name type="synonym">Tardigrade</name>
    <dbReference type="NCBI Taxonomy" id="947166"/>
    <lineage>
        <taxon>Eukaryota</taxon>
        <taxon>Metazoa</taxon>
        <taxon>Ecdysozoa</taxon>
        <taxon>Tardigrada</taxon>
        <taxon>Eutardigrada</taxon>
        <taxon>Parachela</taxon>
        <taxon>Hypsibioidea</taxon>
        <taxon>Ramazzottiidae</taxon>
        <taxon>Ramazzottius</taxon>
    </lineage>
</organism>
<dbReference type="STRING" id="947166.A0A1D1V2Y6"/>
<dbReference type="EMBL" id="BDGG01000002">
    <property type="protein sequence ID" value="GAU93113.1"/>
    <property type="molecule type" value="Genomic_DNA"/>
</dbReference>
<gene>
    <name evidence="1" type="primary">RvY_05100-1</name>
    <name evidence="1" type="synonym">RvY_05100.1</name>
    <name evidence="1" type="ORF">RvY_05100</name>
</gene>
<dbReference type="InterPro" id="IPR008658">
    <property type="entry name" value="KAP3"/>
</dbReference>
<evidence type="ECO:0000313" key="1">
    <source>
        <dbReference type="EMBL" id="GAU93113.1"/>
    </source>
</evidence>
<protein>
    <recommendedName>
        <fullName evidence="3">Kinesin-associated protein 3</fullName>
    </recommendedName>
</protein>
<dbReference type="SMART" id="SM01297">
    <property type="entry name" value="KAP"/>
    <property type="match status" value="1"/>
</dbReference>
<sequence length="756" mass="85152">MDTRVEILKNRNGHFEMHPTEAAIIVKYRVDAVVVGPGGAPMARGKRNATKLIHIVNLADATDLTRVAREVLARCSYINPSQAEEVEQILTAIRNRRKLNTTARPGSAMRPLTSSSALQKSKIEAKISDLSRYRQLLYGTVEDRLQGCEMVLQLVQSRLHTQQIVQTEAIINALARLLLEDAGQNLDLRIKLCRIFSCLVDMPSAAELFAKHRIGATLMQEMNNELQRYAQLRNRINQPDQEAGMVEPLRKQFAQIARKQDEFLLSAIKVLTTLGLRDSDVLGKMVKKDIITVLIQCCERPNPEVQLPALRFLHRLSLYPANMPKFGEAGVVEKLARVLDHQHSKELNEQGLKILINLSLCPALRKTMLKRGFARRIVTLFDDEEVSELAARLLYSVSRDKRFNNDLFFGELCAVCGQRVMDVVEKDGASTQPYLLSLVMNLISTEAGAEAFSGAVDLENLAESSLRTSDAKLLKIINIVVRNSPTPASWLTDNNLVKITKLISGQGSDIFVLECLIGLAALLDRNLLTVETLSKHCKMDLELIERCHHHDAPEALLALVIFMGAIASQTQGAKILHDVSMTNWLCEELSNVHTDDEDLLLQITYALFKLIQYEPARQSIVNYPGLTEVLSEHAQQSSDLASSLLEEFLFHLSITSPNVHETWMMEKFQQFNAEWLKAIGNRKDLAHEDDYDYLDEYEDEADEMDLVTKYGLDVDVDELSGEDDLDIDADTDDVEDMIERYSARTYSQMGFRKSSK</sequence>
<dbReference type="GO" id="GO:0007018">
    <property type="term" value="P:microtubule-based movement"/>
    <property type="evidence" value="ECO:0007669"/>
    <property type="project" value="TreeGrafter"/>
</dbReference>
<dbReference type="PANTHER" id="PTHR15605">
    <property type="entry name" value="KINESIN-ASSOCIATED PROTEINS"/>
    <property type="match status" value="1"/>
</dbReference>
<dbReference type="PANTHER" id="PTHR15605:SF2">
    <property type="entry name" value="KINESIN-ASSOCIATED PROTEIN 3"/>
    <property type="match status" value="1"/>
</dbReference>
<dbReference type="Proteomes" id="UP000186922">
    <property type="component" value="Unassembled WGS sequence"/>
</dbReference>
<dbReference type="SUPFAM" id="SSF48371">
    <property type="entry name" value="ARM repeat"/>
    <property type="match status" value="1"/>
</dbReference>
<evidence type="ECO:0008006" key="3">
    <source>
        <dbReference type="Google" id="ProtNLM"/>
    </source>
</evidence>
<comment type="caution">
    <text evidence="1">The sequence shown here is derived from an EMBL/GenBank/DDBJ whole genome shotgun (WGS) entry which is preliminary data.</text>
</comment>
<name>A0A1D1V2Y6_RAMVA</name>
<keyword evidence="2" id="KW-1185">Reference proteome</keyword>